<accession>A0A498H3Z0</accession>
<dbReference type="InterPro" id="IPR036413">
    <property type="entry name" value="YaeB-like_sf"/>
</dbReference>
<sequence>MGMELVPVGVVHSSVRSGHEMPVQGVTGEVEIYPEYVNALRSIGQNSHLILLCWMHEADRTVLTAVARKVASDLPEKGVFSLRSPPRPNPISLSVVRLLGVREERFLEVESLDLIDGTPVLDIKPYQTGWDCIFSATGHDRSEKIQKMGTEAYREGLVREAVNYHGMLCPGVAVGVRIAEAATRMLGGDLRNPALSVVPGNDPCIADALIGITGARPGDHRLLFMQGDKAPKNGCLIRKGDREVAFLLRADIPRTPEEILSCDEAVLFAADLHDTEERKLPAHPCVRYP</sequence>
<dbReference type="SUPFAM" id="SSF143555">
    <property type="entry name" value="FwdE-like"/>
    <property type="match status" value="1"/>
</dbReference>
<keyword evidence="5" id="KW-1185">Reference proteome</keyword>
<keyword evidence="4" id="KW-0808">Transferase</keyword>
<dbReference type="PANTHER" id="PTHR12818:SF0">
    <property type="entry name" value="TRNA (ADENINE(37)-N6)-METHYLTRANSFERASE"/>
    <property type="match status" value="1"/>
</dbReference>
<dbReference type="Gene3D" id="3.30.1330.130">
    <property type="match status" value="1"/>
</dbReference>
<evidence type="ECO:0000313" key="5">
    <source>
        <dbReference type="Proteomes" id="UP000290932"/>
    </source>
</evidence>
<comment type="similarity">
    <text evidence="2">Belongs to the tRNA methyltransferase O family.</text>
</comment>
<evidence type="ECO:0000256" key="1">
    <source>
        <dbReference type="ARBA" id="ARBA00022691"/>
    </source>
</evidence>
<dbReference type="InterPro" id="IPR003814">
    <property type="entry name" value="FmdEsu_dom"/>
</dbReference>
<gene>
    <name evidence="4" type="ORF">ABH15_10445</name>
</gene>
<organism evidence="4 5">
    <name type="scientific">Methanoculleus taiwanensis</name>
    <dbReference type="NCBI Taxonomy" id="1550565"/>
    <lineage>
        <taxon>Archaea</taxon>
        <taxon>Methanobacteriati</taxon>
        <taxon>Methanobacteriota</taxon>
        <taxon>Stenosarchaea group</taxon>
        <taxon>Methanomicrobia</taxon>
        <taxon>Methanomicrobiales</taxon>
        <taxon>Methanomicrobiaceae</taxon>
        <taxon>Methanoculleus</taxon>
    </lineage>
</organism>
<dbReference type="Pfam" id="PF01980">
    <property type="entry name" value="TrmO_N"/>
    <property type="match status" value="1"/>
</dbReference>
<dbReference type="EMBL" id="LHQS01000002">
    <property type="protein sequence ID" value="RXE56614.1"/>
    <property type="molecule type" value="Genomic_DNA"/>
</dbReference>
<dbReference type="InterPro" id="IPR023368">
    <property type="entry name" value="UPF0066_cons_site"/>
</dbReference>
<proteinExistence type="inferred from homology"/>
<dbReference type="SUPFAM" id="SSF118196">
    <property type="entry name" value="YaeB-like"/>
    <property type="match status" value="1"/>
</dbReference>
<dbReference type="PROSITE" id="PS51668">
    <property type="entry name" value="TSAA_2"/>
    <property type="match status" value="1"/>
</dbReference>
<evidence type="ECO:0000256" key="2">
    <source>
        <dbReference type="ARBA" id="ARBA00033753"/>
    </source>
</evidence>
<dbReference type="InterPro" id="IPR023370">
    <property type="entry name" value="TrmO-like_N"/>
</dbReference>
<dbReference type="GO" id="GO:0008168">
    <property type="term" value="F:methyltransferase activity"/>
    <property type="evidence" value="ECO:0007669"/>
    <property type="project" value="UniProtKB-KW"/>
</dbReference>
<dbReference type="AlphaFoldDB" id="A0A498H3Z0"/>
<dbReference type="RefSeq" id="WP_241648076.1">
    <property type="nucleotide sequence ID" value="NZ_LHQS01000002.1"/>
</dbReference>
<dbReference type="InterPro" id="IPR040372">
    <property type="entry name" value="YaeB-like"/>
</dbReference>
<feature type="domain" description="TsaA-like" evidence="3">
    <location>
        <begin position="5"/>
        <end position="135"/>
    </location>
</feature>
<dbReference type="PANTHER" id="PTHR12818">
    <property type="entry name" value="TRNA (ADENINE(37)-N6)-METHYLTRANSFERASE"/>
    <property type="match status" value="1"/>
</dbReference>
<dbReference type="Proteomes" id="UP000290932">
    <property type="component" value="Unassembled WGS sequence"/>
</dbReference>
<comment type="caution">
    <text evidence="4">The sequence shown here is derived from an EMBL/GenBank/DDBJ whole genome shotgun (WGS) entry which is preliminary data.</text>
</comment>
<keyword evidence="1" id="KW-0949">S-adenosyl-L-methionine</keyword>
<dbReference type="NCBIfam" id="TIGR00104">
    <property type="entry name" value="tRNA_TsaA"/>
    <property type="match status" value="1"/>
</dbReference>
<keyword evidence="4" id="KW-0489">Methyltransferase</keyword>
<dbReference type="InterPro" id="IPR036414">
    <property type="entry name" value="YaeB_N_sf"/>
</dbReference>
<dbReference type="Gene3D" id="2.40.30.70">
    <property type="entry name" value="YaeB-like"/>
    <property type="match status" value="1"/>
</dbReference>
<name>A0A498H3Z0_9EURY</name>
<dbReference type="CDD" id="cd09281">
    <property type="entry name" value="UPF0066"/>
    <property type="match status" value="1"/>
</dbReference>
<evidence type="ECO:0000259" key="3">
    <source>
        <dbReference type="PROSITE" id="PS51668"/>
    </source>
</evidence>
<dbReference type="GO" id="GO:0032259">
    <property type="term" value="P:methylation"/>
    <property type="evidence" value="ECO:0007669"/>
    <property type="project" value="UniProtKB-KW"/>
</dbReference>
<dbReference type="Pfam" id="PF02663">
    <property type="entry name" value="FmdE"/>
    <property type="match status" value="1"/>
</dbReference>
<dbReference type="PROSITE" id="PS01318">
    <property type="entry name" value="TSAA_1"/>
    <property type="match status" value="1"/>
</dbReference>
<evidence type="ECO:0000313" key="4">
    <source>
        <dbReference type="EMBL" id="RXE56614.1"/>
    </source>
</evidence>
<protein>
    <submittedName>
        <fullName evidence="4">Methyltransferase</fullName>
    </submittedName>
</protein>
<reference evidence="4 5" key="1">
    <citation type="journal article" date="2015" name="Int. J. Syst. Evol. Microbiol.">
        <title>Methanoculleus taiwanensis sp. nov., a methanogen isolated from deep marine sediment at the deformation front area near Taiwan.</title>
        <authorList>
            <person name="Weng C.Y."/>
            <person name="Chen S.C."/>
            <person name="Lai M.C."/>
            <person name="Wu S.Y."/>
            <person name="Lin S."/>
            <person name="Yang T.F."/>
            <person name="Chen P.C."/>
        </authorList>
    </citation>
    <scope>NUCLEOTIDE SEQUENCE [LARGE SCALE GENOMIC DNA]</scope>
    <source>
        <strain evidence="4 5">CYW4</strain>
    </source>
</reference>